<sequence length="67" mass="7658">MPWEFARFVVWSLPLVLPFLIGCAAKKEKEKPLTASQVFRPKPGEVELNDPNYQTLKIVEADPFAKK</sequence>
<evidence type="ECO:0000313" key="4">
    <source>
        <dbReference type="Proteomes" id="UP001177023"/>
    </source>
</evidence>
<evidence type="ECO:0000256" key="1">
    <source>
        <dbReference type="SAM" id="SignalP"/>
    </source>
</evidence>
<organism evidence="3 4">
    <name type="scientific">Mesorhabditis spiculigera</name>
    <dbReference type="NCBI Taxonomy" id="96644"/>
    <lineage>
        <taxon>Eukaryota</taxon>
        <taxon>Metazoa</taxon>
        <taxon>Ecdysozoa</taxon>
        <taxon>Nematoda</taxon>
        <taxon>Chromadorea</taxon>
        <taxon>Rhabditida</taxon>
        <taxon>Rhabditina</taxon>
        <taxon>Rhabditomorpha</taxon>
        <taxon>Rhabditoidea</taxon>
        <taxon>Rhabditidae</taxon>
        <taxon>Mesorhabditinae</taxon>
        <taxon>Mesorhabditis</taxon>
    </lineage>
</organism>
<proteinExistence type="predicted"/>
<feature type="non-terminal residue" evidence="3">
    <location>
        <position position="67"/>
    </location>
</feature>
<dbReference type="EMBL" id="CATQJA010002701">
    <property type="protein sequence ID" value="CAJ0584921.1"/>
    <property type="molecule type" value="Genomic_DNA"/>
</dbReference>
<keyword evidence="1" id="KW-0732">Signal</keyword>
<dbReference type="PROSITE" id="PS51257">
    <property type="entry name" value="PROKAR_LIPOPROTEIN"/>
    <property type="match status" value="1"/>
</dbReference>
<dbReference type="Proteomes" id="UP001177023">
    <property type="component" value="Unassembled WGS sequence"/>
</dbReference>
<evidence type="ECO:0000313" key="2">
    <source>
        <dbReference type="EMBL" id="CAJ0565241.1"/>
    </source>
</evidence>
<gene>
    <name evidence="3" type="ORF">MSPICULIGERA_LOCUS22956</name>
    <name evidence="2" type="ORF">MSPICULIGERA_LOCUS3893</name>
</gene>
<feature type="signal peptide" evidence="1">
    <location>
        <begin position="1"/>
        <end position="25"/>
    </location>
</feature>
<keyword evidence="4" id="KW-1185">Reference proteome</keyword>
<protein>
    <submittedName>
        <fullName evidence="3">Uncharacterized protein</fullName>
    </submittedName>
</protein>
<reference evidence="3" key="1">
    <citation type="submission" date="2023-06" db="EMBL/GenBank/DDBJ databases">
        <authorList>
            <person name="Delattre M."/>
        </authorList>
    </citation>
    <scope>NUCLEOTIDE SEQUENCE</scope>
    <source>
        <strain evidence="3">AF72</strain>
    </source>
</reference>
<accession>A0AA36DDX3</accession>
<comment type="caution">
    <text evidence="3">The sequence shown here is derived from an EMBL/GenBank/DDBJ whole genome shotgun (WGS) entry which is preliminary data.</text>
</comment>
<feature type="chain" id="PRO_5041630136" evidence="1">
    <location>
        <begin position="26"/>
        <end position="67"/>
    </location>
</feature>
<name>A0AA36DDX3_9BILA</name>
<dbReference type="EMBL" id="CATQJA010001013">
    <property type="protein sequence ID" value="CAJ0565241.1"/>
    <property type="molecule type" value="Genomic_DNA"/>
</dbReference>
<evidence type="ECO:0000313" key="3">
    <source>
        <dbReference type="EMBL" id="CAJ0584921.1"/>
    </source>
</evidence>
<dbReference type="AlphaFoldDB" id="A0AA36DDX3"/>